<protein>
    <submittedName>
        <fullName evidence="1">Uncharacterized protein</fullName>
    </submittedName>
</protein>
<name>A0A1I4EED1_9EURY</name>
<dbReference type="AlphaFoldDB" id="A0A1I4EED1"/>
<sequence length="307" mass="34317">MLSPENTSSVRRTSTRTRRRTHLHVAFTGVRHRHPAPTSSPPDGDPELLALVADPYVSVADAHERLDALRVAFEERADRRGVFLSVYVRMTGAVADRIEEEYFDDVDWVRAYLVTFANFYRQAVYDDETGNRAALPAAWRLAFDAARRGDSLVLQDAALGVNAHINYDLALTLERVGVGPNRAAKYADHARITEVIRRIVDETQTSLAARDAGGLETLDESLGRADEWFVVFSIDECRDSAWRTAVATQSRFRSRRRLARWLNDVTSTGAARLLCSSRLSDHVHEAFRALEIADTDGSSAKDSAKDE</sequence>
<evidence type="ECO:0000313" key="2">
    <source>
        <dbReference type="Proteomes" id="UP000199607"/>
    </source>
</evidence>
<dbReference type="Proteomes" id="UP000199607">
    <property type="component" value="Unassembled WGS sequence"/>
</dbReference>
<dbReference type="STRING" id="553466.SAMN04487950_2117"/>
<organism evidence="1 2">
    <name type="scientific">Halogranum rubrum</name>
    <dbReference type="NCBI Taxonomy" id="553466"/>
    <lineage>
        <taxon>Archaea</taxon>
        <taxon>Methanobacteriati</taxon>
        <taxon>Methanobacteriota</taxon>
        <taxon>Stenosarchaea group</taxon>
        <taxon>Halobacteria</taxon>
        <taxon>Halobacteriales</taxon>
        <taxon>Haloferacaceae</taxon>
    </lineage>
</organism>
<dbReference type="InterPro" id="IPR046037">
    <property type="entry name" value="DUF5995"/>
</dbReference>
<dbReference type="EMBL" id="FOTC01000002">
    <property type="protein sequence ID" value="SFL04085.1"/>
    <property type="molecule type" value="Genomic_DNA"/>
</dbReference>
<accession>A0A1I4EED1</accession>
<proteinExistence type="predicted"/>
<keyword evidence="2" id="KW-1185">Reference proteome</keyword>
<reference evidence="2" key="1">
    <citation type="submission" date="2016-10" db="EMBL/GenBank/DDBJ databases">
        <authorList>
            <person name="Varghese N."/>
            <person name="Submissions S."/>
        </authorList>
    </citation>
    <scope>NUCLEOTIDE SEQUENCE [LARGE SCALE GENOMIC DNA]</scope>
    <source>
        <strain evidence="2">CGMCC 1.7738</strain>
    </source>
</reference>
<evidence type="ECO:0000313" key="1">
    <source>
        <dbReference type="EMBL" id="SFL04085.1"/>
    </source>
</evidence>
<gene>
    <name evidence="1" type="ORF">SAMN04487950_2117</name>
</gene>
<dbReference type="Pfam" id="PF19458">
    <property type="entry name" value="DUF5995"/>
    <property type="match status" value="1"/>
</dbReference>